<dbReference type="Pfam" id="PF14113">
    <property type="entry name" value="Tae4"/>
    <property type="match status" value="1"/>
</dbReference>
<feature type="chain" id="PRO_5043019335" evidence="1">
    <location>
        <begin position="20"/>
        <end position="176"/>
    </location>
</feature>
<dbReference type="AlphaFoldDB" id="A0AAN9BGH9"/>
<accession>A0AAN9BGH9</accession>
<dbReference type="InterPro" id="IPR025562">
    <property type="entry name" value="Tae4"/>
</dbReference>
<evidence type="ECO:0000256" key="1">
    <source>
        <dbReference type="SAM" id="SignalP"/>
    </source>
</evidence>
<reference evidence="2 3" key="1">
    <citation type="submission" date="2024-02" db="EMBL/GenBank/DDBJ databases">
        <title>Chromosome-scale genome assembly of the rough periwinkle Littorina saxatilis.</title>
        <authorList>
            <person name="De Jode A."/>
            <person name="Faria R."/>
            <person name="Formenti G."/>
            <person name="Sims Y."/>
            <person name="Smith T.P."/>
            <person name="Tracey A."/>
            <person name="Wood J.M.D."/>
            <person name="Zagrodzka Z.B."/>
            <person name="Johannesson K."/>
            <person name="Butlin R.K."/>
            <person name="Leder E.H."/>
        </authorList>
    </citation>
    <scope>NUCLEOTIDE SEQUENCE [LARGE SCALE GENOMIC DNA]</scope>
    <source>
        <strain evidence="2">Snail1</strain>
        <tissue evidence="2">Muscle</tissue>
    </source>
</reference>
<evidence type="ECO:0000313" key="2">
    <source>
        <dbReference type="EMBL" id="KAK7105746.1"/>
    </source>
</evidence>
<name>A0AAN9BGH9_9CAEN</name>
<dbReference type="Gene3D" id="3.90.1720.70">
    <property type="match status" value="1"/>
</dbReference>
<comment type="caution">
    <text evidence="2">The sequence shown here is derived from an EMBL/GenBank/DDBJ whole genome shotgun (WGS) entry which is preliminary data.</text>
</comment>
<dbReference type="EMBL" id="JBAMIC010000007">
    <property type="protein sequence ID" value="KAK7105746.1"/>
    <property type="molecule type" value="Genomic_DNA"/>
</dbReference>
<feature type="signal peptide" evidence="1">
    <location>
        <begin position="1"/>
        <end position="19"/>
    </location>
</feature>
<gene>
    <name evidence="2" type="ORF">V1264_017086</name>
</gene>
<keyword evidence="1" id="KW-0732">Signal</keyword>
<dbReference type="Proteomes" id="UP001374579">
    <property type="component" value="Unassembled WGS sequence"/>
</dbReference>
<evidence type="ECO:0000313" key="3">
    <source>
        <dbReference type="Proteomes" id="UP001374579"/>
    </source>
</evidence>
<proteinExistence type="predicted"/>
<keyword evidence="3" id="KW-1185">Reference proteome</keyword>
<protein>
    <submittedName>
        <fullName evidence="2">Uncharacterized protein</fullName>
    </submittedName>
</protein>
<sequence>MRLLVFLAVTALVVIYSQAARPRFSSLKNVYPTYSRYPGDGQKLKRDMGLPSWLFANGTPNTCAIRMSKAFHDAGLGINRSRVTRCGTSSARVSGKGRQYIIRVNFFKCYLAAIWGGRPNVSGIRSKSTIRDQKGLLIFTGCSGFGQHIDLWDGSSCSMGCEYFNRCSTIEMYTLQ</sequence>
<organism evidence="2 3">
    <name type="scientific">Littorina saxatilis</name>
    <dbReference type="NCBI Taxonomy" id="31220"/>
    <lineage>
        <taxon>Eukaryota</taxon>
        <taxon>Metazoa</taxon>
        <taxon>Spiralia</taxon>
        <taxon>Lophotrochozoa</taxon>
        <taxon>Mollusca</taxon>
        <taxon>Gastropoda</taxon>
        <taxon>Caenogastropoda</taxon>
        <taxon>Littorinimorpha</taxon>
        <taxon>Littorinoidea</taxon>
        <taxon>Littorinidae</taxon>
        <taxon>Littorina</taxon>
    </lineage>
</organism>